<dbReference type="PANTHER" id="PTHR33524">
    <property type="entry name" value="C5ORF35"/>
    <property type="match status" value="1"/>
</dbReference>
<sequence>MVSPHLRRDLRLLASAFGRASVGSGLEELFEPLLRESSQRATATLAHLCRELHGAATAVSRTGDQLGDGRIILKLGVSPVTNLGIFTATSLKRGQLACFYPGRIFTDDHLPPGDQLFTNEYEGVHLDGKGWFPAAWRPDPALQGREPILWHGNRLAVGNLLNHPAKGQLPNVVPMIFRWPSWDELHETSPAFWARLIPHVVMSAGRLVRTPSGEVGKEATFPPWPHFGMAFFALRGIAEGEELLLNYRLSEPFPGRQGKAGTCPWTMMLLKEIVSWRADISP</sequence>
<proteinExistence type="predicted"/>
<comment type="caution">
    <text evidence="1">The sequence shown here is derived from an EMBL/GenBank/DDBJ whole genome shotgun (WGS) entry which is preliminary data.</text>
</comment>
<evidence type="ECO:0000313" key="1">
    <source>
        <dbReference type="EMBL" id="CAK9056771.1"/>
    </source>
</evidence>
<evidence type="ECO:0008006" key="3">
    <source>
        <dbReference type="Google" id="ProtNLM"/>
    </source>
</evidence>
<dbReference type="SUPFAM" id="SSF82199">
    <property type="entry name" value="SET domain"/>
    <property type="match status" value="1"/>
</dbReference>
<dbReference type="InterPro" id="IPR046341">
    <property type="entry name" value="SET_dom_sf"/>
</dbReference>
<gene>
    <name evidence="1" type="ORF">CCMP2556_LOCUS28085</name>
</gene>
<dbReference type="Proteomes" id="UP001642484">
    <property type="component" value="Unassembled WGS sequence"/>
</dbReference>
<accession>A0ABP0MZB9</accession>
<evidence type="ECO:0000313" key="2">
    <source>
        <dbReference type="Proteomes" id="UP001642484"/>
    </source>
</evidence>
<protein>
    <recommendedName>
        <fullName evidence="3">SET domain-containing protein</fullName>
    </recommendedName>
</protein>
<reference evidence="1 2" key="1">
    <citation type="submission" date="2024-02" db="EMBL/GenBank/DDBJ databases">
        <authorList>
            <person name="Chen Y."/>
            <person name="Shah S."/>
            <person name="Dougan E. K."/>
            <person name="Thang M."/>
            <person name="Chan C."/>
        </authorList>
    </citation>
    <scope>NUCLEOTIDE SEQUENCE [LARGE SCALE GENOMIC DNA]</scope>
</reference>
<dbReference type="Gene3D" id="2.170.270.10">
    <property type="entry name" value="SET domain"/>
    <property type="match status" value="1"/>
</dbReference>
<dbReference type="PANTHER" id="PTHR33524:SF1">
    <property type="entry name" value="SET DOMAIN-CONTAINING PROTEIN"/>
    <property type="match status" value="1"/>
</dbReference>
<keyword evidence="2" id="KW-1185">Reference proteome</keyword>
<dbReference type="EMBL" id="CAXAMN010020890">
    <property type="protein sequence ID" value="CAK9056771.1"/>
    <property type="molecule type" value="Genomic_DNA"/>
</dbReference>
<organism evidence="1 2">
    <name type="scientific">Durusdinium trenchii</name>
    <dbReference type="NCBI Taxonomy" id="1381693"/>
    <lineage>
        <taxon>Eukaryota</taxon>
        <taxon>Sar</taxon>
        <taxon>Alveolata</taxon>
        <taxon>Dinophyceae</taxon>
        <taxon>Suessiales</taxon>
        <taxon>Symbiodiniaceae</taxon>
        <taxon>Durusdinium</taxon>
    </lineage>
</organism>
<dbReference type="InterPro" id="IPR040415">
    <property type="entry name" value="SETD9"/>
</dbReference>
<name>A0ABP0MZB9_9DINO</name>